<dbReference type="AlphaFoldDB" id="A0A507DR68"/>
<comment type="similarity">
    <text evidence="2">Belongs to the protein kinase superfamily. STE Ser/Thr protein kinase family. STE20 subfamily.</text>
</comment>
<keyword evidence="4" id="KW-0963">Cytoplasm</keyword>
<dbReference type="SUPFAM" id="SSF56112">
    <property type="entry name" value="Protein kinase-like (PK-like)"/>
    <property type="match status" value="1"/>
</dbReference>
<feature type="compositionally biased region" description="Basic and acidic residues" evidence="15">
    <location>
        <begin position="82"/>
        <end position="92"/>
    </location>
</feature>
<dbReference type="SUPFAM" id="SSF47912">
    <property type="entry name" value="Wiscott-Aldrich syndrome protein, WASP, C-terminal domain"/>
    <property type="match status" value="1"/>
</dbReference>
<dbReference type="EMBL" id="QEAM01000239">
    <property type="protein sequence ID" value="TPX43113.1"/>
    <property type="molecule type" value="Genomic_DNA"/>
</dbReference>
<feature type="domain" description="CRIB" evidence="17">
    <location>
        <begin position="118"/>
        <end position="131"/>
    </location>
</feature>
<evidence type="ECO:0000256" key="12">
    <source>
        <dbReference type="ARBA" id="ARBA00047899"/>
    </source>
</evidence>
<dbReference type="Proteomes" id="UP000317494">
    <property type="component" value="Unassembled WGS sequence"/>
</dbReference>
<dbReference type="InterPro" id="IPR000095">
    <property type="entry name" value="CRIB_dom"/>
</dbReference>
<evidence type="ECO:0000256" key="7">
    <source>
        <dbReference type="ARBA" id="ARBA00022679"/>
    </source>
</evidence>
<dbReference type="InterPro" id="IPR051931">
    <property type="entry name" value="PAK3-like"/>
</dbReference>
<dbReference type="FunFam" id="1.10.510.10:FF:000011">
    <property type="entry name" value="Non-specific serine/threonine protein kinase"/>
    <property type="match status" value="1"/>
</dbReference>
<dbReference type="VEuPathDB" id="FungiDB:SeMB42_g00390"/>
<evidence type="ECO:0000313" key="18">
    <source>
        <dbReference type="EMBL" id="TPX43113.1"/>
    </source>
</evidence>
<sequence length="658" mass="70945">MREPGAATQQTPPPNPAPSSPPQKNRRAPPRPANASVNNANGSANGPAHGSTDAVNYGADVSLISAGPPQQTSVVSHVSPGRSRDQSEDKGGMKGVLGNLMSSVQGIFADEKPTRREISSPYNPVHLTHVGYNVDTGEFTGLPKEWQALLQQAGISKQEQAAHPKALMDIIGFYQETNGVQDLSEGVWNKMNNAFAKQALQKSNKATPTASPGSISPHETSPKLPAKPPRHSTLPHPQPSPSTTEVTKKPPVPARPAHTMSVYSTDIPKDKSSAPTRSDETSSSGGSIAARAQAFEQQALQLPPAAKKLLQKPAINSNTEASVSPLKAVASSNNKAAQLATNQVGAAGVNNTSLPRPRPKQTESDDIVERLKSICNPADPTKLYRNLVKIGQGASGGVYTAYGVNSDQAVAIKQMNLEQQPKKDLIINEILVMKGSNHKNIVNFIDSFLLKGDLWVIMEYMEGGSLTDAVTSNYMTEGQIAAVCRETLEGLQHLHSKGVIHRDIKSDNLLLGLDGSIKLTDFGFCAQLNDQQSKRTTMVGTPYWMAPEVVTRKEYGPKVDIWSLGIMAIEMIEGEPPYLNENPLRALYLIATNGTPQLQNPEALSPDFKDFLNVALEVDAEKRPDATDLLKHPLLETVRRNKKLVNNSVSIIALYRNV</sequence>
<evidence type="ECO:0000256" key="11">
    <source>
        <dbReference type="ARBA" id="ARBA00023212"/>
    </source>
</evidence>
<keyword evidence="8 14" id="KW-0547">Nucleotide-binding</keyword>
<evidence type="ECO:0000256" key="5">
    <source>
        <dbReference type="ARBA" id="ARBA00022527"/>
    </source>
</evidence>
<dbReference type="Pfam" id="PF00786">
    <property type="entry name" value="PBD"/>
    <property type="match status" value="1"/>
</dbReference>
<dbReference type="GO" id="GO:0007015">
    <property type="term" value="P:actin filament organization"/>
    <property type="evidence" value="ECO:0007669"/>
    <property type="project" value="InterPro"/>
</dbReference>
<comment type="catalytic activity">
    <reaction evidence="13">
        <text>L-seryl-[protein] + ATP = O-phospho-L-seryl-[protein] + ADP + H(+)</text>
        <dbReference type="Rhea" id="RHEA:17989"/>
        <dbReference type="Rhea" id="RHEA-COMP:9863"/>
        <dbReference type="Rhea" id="RHEA-COMP:11604"/>
        <dbReference type="ChEBI" id="CHEBI:15378"/>
        <dbReference type="ChEBI" id="CHEBI:29999"/>
        <dbReference type="ChEBI" id="CHEBI:30616"/>
        <dbReference type="ChEBI" id="CHEBI:83421"/>
        <dbReference type="ChEBI" id="CHEBI:456216"/>
        <dbReference type="EC" id="2.7.11.1"/>
    </reaction>
</comment>
<evidence type="ECO:0000256" key="8">
    <source>
        <dbReference type="ARBA" id="ARBA00022741"/>
    </source>
</evidence>
<name>A0A507DR68_9FUNG</name>
<feature type="compositionally biased region" description="Pro residues" evidence="15">
    <location>
        <begin position="11"/>
        <end position="21"/>
    </location>
</feature>
<dbReference type="CDD" id="cd01093">
    <property type="entry name" value="CRIB_PAK_like"/>
    <property type="match status" value="1"/>
</dbReference>
<feature type="binding site" evidence="14">
    <location>
        <position position="413"/>
    </location>
    <ligand>
        <name>ATP</name>
        <dbReference type="ChEBI" id="CHEBI:30616"/>
    </ligand>
</feature>
<dbReference type="SMART" id="SM00220">
    <property type="entry name" value="S_TKc"/>
    <property type="match status" value="1"/>
</dbReference>
<feature type="compositionally biased region" description="Basic and acidic residues" evidence="15">
    <location>
        <begin position="267"/>
        <end position="280"/>
    </location>
</feature>
<dbReference type="EC" id="2.7.11.1" evidence="3"/>
<keyword evidence="20" id="KW-1185">Reference proteome</keyword>
<comment type="catalytic activity">
    <reaction evidence="12">
        <text>L-threonyl-[protein] + ATP = O-phospho-L-threonyl-[protein] + ADP + H(+)</text>
        <dbReference type="Rhea" id="RHEA:46608"/>
        <dbReference type="Rhea" id="RHEA-COMP:11060"/>
        <dbReference type="Rhea" id="RHEA-COMP:11605"/>
        <dbReference type="ChEBI" id="CHEBI:15378"/>
        <dbReference type="ChEBI" id="CHEBI:30013"/>
        <dbReference type="ChEBI" id="CHEBI:30616"/>
        <dbReference type="ChEBI" id="CHEBI:61977"/>
        <dbReference type="ChEBI" id="CHEBI:456216"/>
        <dbReference type="EC" id="2.7.11.1"/>
    </reaction>
</comment>
<dbReference type="FunFam" id="3.30.200.20:FF:000385">
    <property type="entry name" value="Non-specific serine/threonine protein kinase"/>
    <property type="match status" value="1"/>
</dbReference>
<keyword evidence="5" id="KW-0723">Serine/threonine-protein kinase</keyword>
<dbReference type="EMBL" id="QEAN01000008">
    <property type="protein sequence ID" value="TPX54193.1"/>
    <property type="molecule type" value="Genomic_DNA"/>
</dbReference>
<dbReference type="InterPro" id="IPR011009">
    <property type="entry name" value="Kinase-like_dom_sf"/>
</dbReference>
<evidence type="ECO:0000256" key="15">
    <source>
        <dbReference type="SAM" id="MobiDB-lite"/>
    </source>
</evidence>
<evidence type="ECO:0000256" key="10">
    <source>
        <dbReference type="ARBA" id="ARBA00022840"/>
    </source>
</evidence>
<dbReference type="Gene3D" id="3.30.200.20">
    <property type="entry name" value="Phosphorylase Kinase, domain 1"/>
    <property type="match status" value="1"/>
</dbReference>
<dbReference type="STRING" id="286115.A0A507DR68"/>
<evidence type="ECO:0000256" key="1">
    <source>
        <dbReference type="ARBA" id="ARBA00004245"/>
    </source>
</evidence>
<dbReference type="GO" id="GO:0005524">
    <property type="term" value="F:ATP binding"/>
    <property type="evidence" value="ECO:0007669"/>
    <property type="project" value="UniProtKB-UniRule"/>
</dbReference>
<dbReference type="SMART" id="SM00285">
    <property type="entry name" value="PBD"/>
    <property type="match status" value="1"/>
</dbReference>
<dbReference type="Proteomes" id="UP000320475">
    <property type="component" value="Unassembled WGS sequence"/>
</dbReference>
<proteinExistence type="inferred from homology"/>
<keyword evidence="7" id="KW-0808">Transferase</keyword>
<accession>A0A507DR68</accession>
<evidence type="ECO:0000256" key="2">
    <source>
        <dbReference type="ARBA" id="ARBA00008874"/>
    </source>
</evidence>
<feature type="region of interest" description="Disordered" evidence="15">
    <location>
        <begin position="200"/>
        <end position="287"/>
    </location>
</feature>
<evidence type="ECO:0000259" key="17">
    <source>
        <dbReference type="PROSITE" id="PS50108"/>
    </source>
</evidence>
<dbReference type="OrthoDB" id="248923at2759"/>
<reference evidence="20 21" key="1">
    <citation type="journal article" date="2019" name="Sci. Rep.">
        <title>Comparative genomics of chytrid fungi reveal insights into the obligate biotrophic and pathogenic lifestyle of Synchytrium endobioticum.</title>
        <authorList>
            <person name="van de Vossenberg B.T.L.H."/>
            <person name="Warris S."/>
            <person name="Nguyen H.D.T."/>
            <person name="van Gent-Pelzer M.P.E."/>
            <person name="Joly D.L."/>
            <person name="van de Geest H.C."/>
            <person name="Bonants P.J.M."/>
            <person name="Smith D.S."/>
            <person name="Levesque C.A."/>
            <person name="van der Lee T.A.J."/>
        </authorList>
    </citation>
    <scope>NUCLEOTIDE SEQUENCE [LARGE SCALE GENOMIC DNA]</scope>
    <source>
        <strain evidence="18 21">LEV6574</strain>
        <strain evidence="19 20">MB42</strain>
    </source>
</reference>
<evidence type="ECO:0000313" key="21">
    <source>
        <dbReference type="Proteomes" id="UP000320475"/>
    </source>
</evidence>
<keyword evidence="10 14" id="KW-0067">ATP-binding</keyword>
<evidence type="ECO:0000256" key="3">
    <source>
        <dbReference type="ARBA" id="ARBA00012513"/>
    </source>
</evidence>
<dbReference type="PROSITE" id="PS00108">
    <property type="entry name" value="PROTEIN_KINASE_ST"/>
    <property type="match status" value="1"/>
</dbReference>
<keyword evidence="11" id="KW-0206">Cytoskeleton</keyword>
<dbReference type="PROSITE" id="PS50011">
    <property type="entry name" value="PROTEIN_KINASE_DOM"/>
    <property type="match status" value="1"/>
</dbReference>
<dbReference type="Gene3D" id="1.10.510.10">
    <property type="entry name" value="Transferase(Phosphotransferase) domain 1"/>
    <property type="match status" value="1"/>
</dbReference>
<dbReference type="InterPro" id="IPR017441">
    <property type="entry name" value="Protein_kinase_ATP_BS"/>
</dbReference>
<evidence type="ECO:0000256" key="9">
    <source>
        <dbReference type="ARBA" id="ARBA00022777"/>
    </source>
</evidence>
<evidence type="ECO:0000313" key="20">
    <source>
        <dbReference type="Proteomes" id="UP000317494"/>
    </source>
</evidence>
<dbReference type="InterPro" id="IPR011026">
    <property type="entry name" value="WAS_C"/>
</dbReference>
<evidence type="ECO:0000256" key="14">
    <source>
        <dbReference type="PROSITE-ProRule" id="PRU10141"/>
    </source>
</evidence>
<evidence type="ECO:0000259" key="16">
    <source>
        <dbReference type="PROSITE" id="PS50011"/>
    </source>
</evidence>
<dbReference type="InterPro" id="IPR036936">
    <property type="entry name" value="CRIB_dom_sf"/>
</dbReference>
<feature type="compositionally biased region" description="Polar residues" evidence="15">
    <location>
        <begin position="200"/>
        <end position="219"/>
    </location>
</feature>
<protein>
    <recommendedName>
        <fullName evidence="3">non-specific serine/threonine protein kinase</fullName>
        <ecNumber evidence="3">2.7.11.1</ecNumber>
    </recommendedName>
</protein>
<dbReference type="GO" id="GO:0005856">
    <property type="term" value="C:cytoskeleton"/>
    <property type="evidence" value="ECO:0007669"/>
    <property type="project" value="UniProtKB-SubCell"/>
</dbReference>
<dbReference type="InterPro" id="IPR033923">
    <property type="entry name" value="PAK_BD"/>
</dbReference>
<dbReference type="GO" id="GO:0004674">
    <property type="term" value="F:protein serine/threonine kinase activity"/>
    <property type="evidence" value="ECO:0007669"/>
    <property type="project" value="UniProtKB-KW"/>
</dbReference>
<evidence type="ECO:0000256" key="4">
    <source>
        <dbReference type="ARBA" id="ARBA00022490"/>
    </source>
</evidence>
<feature type="region of interest" description="Disordered" evidence="15">
    <location>
        <begin position="1"/>
        <end position="92"/>
    </location>
</feature>
<feature type="compositionally biased region" description="Low complexity" evidence="15">
    <location>
        <begin position="1"/>
        <end position="10"/>
    </location>
</feature>
<evidence type="ECO:0000313" key="19">
    <source>
        <dbReference type="EMBL" id="TPX54193.1"/>
    </source>
</evidence>
<keyword evidence="9" id="KW-0418">Kinase</keyword>
<organism evidence="19 20">
    <name type="scientific">Synchytrium endobioticum</name>
    <dbReference type="NCBI Taxonomy" id="286115"/>
    <lineage>
        <taxon>Eukaryota</taxon>
        <taxon>Fungi</taxon>
        <taxon>Fungi incertae sedis</taxon>
        <taxon>Chytridiomycota</taxon>
        <taxon>Chytridiomycota incertae sedis</taxon>
        <taxon>Chytridiomycetes</taxon>
        <taxon>Synchytriales</taxon>
        <taxon>Synchytriaceae</taxon>
        <taxon>Synchytrium</taxon>
    </lineage>
</organism>
<dbReference type="PROSITE" id="PS50108">
    <property type="entry name" value="CRIB"/>
    <property type="match status" value="1"/>
</dbReference>
<feature type="compositionally biased region" description="Low complexity" evidence="15">
    <location>
        <begin position="33"/>
        <end position="48"/>
    </location>
</feature>
<dbReference type="PROSITE" id="PS00107">
    <property type="entry name" value="PROTEIN_KINASE_ATP"/>
    <property type="match status" value="1"/>
</dbReference>
<comment type="caution">
    <text evidence="19">The sequence shown here is derived from an EMBL/GenBank/DDBJ whole genome shotgun (WGS) entry which is preliminary data.</text>
</comment>
<keyword evidence="6" id="KW-0597">Phosphoprotein</keyword>
<feature type="domain" description="Protein kinase" evidence="16">
    <location>
        <begin position="384"/>
        <end position="635"/>
    </location>
</feature>
<dbReference type="CDD" id="cd06614">
    <property type="entry name" value="STKc_PAK"/>
    <property type="match status" value="1"/>
</dbReference>
<evidence type="ECO:0000256" key="6">
    <source>
        <dbReference type="ARBA" id="ARBA00022553"/>
    </source>
</evidence>
<gene>
    <name evidence="18" type="ORF">SeLEV6574_g05240</name>
    <name evidence="19" type="ORF">SeMB42_g00390</name>
</gene>
<dbReference type="InterPro" id="IPR000719">
    <property type="entry name" value="Prot_kinase_dom"/>
</dbReference>
<comment type="subcellular location">
    <subcellularLocation>
        <location evidence="1">Cytoplasm</location>
        <location evidence="1">Cytoskeleton</location>
    </subcellularLocation>
</comment>
<dbReference type="PANTHER" id="PTHR45832">
    <property type="entry name" value="SERINE/THREONINE-PROTEIN KINASE SAMKA-RELATED-RELATED"/>
    <property type="match status" value="1"/>
</dbReference>
<dbReference type="InterPro" id="IPR008271">
    <property type="entry name" value="Ser/Thr_kinase_AS"/>
</dbReference>
<dbReference type="Gene3D" id="3.90.810.10">
    <property type="entry name" value="CRIB domain"/>
    <property type="match status" value="1"/>
</dbReference>
<dbReference type="GO" id="GO:0030447">
    <property type="term" value="P:filamentous growth"/>
    <property type="evidence" value="ECO:0007669"/>
    <property type="project" value="UniProtKB-ARBA"/>
</dbReference>
<evidence type="ECO:0000256" key="13">
    <source>
        <dbReference type="ARBA" id="ARBA00048679"/>
    </source>
</evidence>
<dbReference type="PANTHER" id="PTHR45832:SF22">
    <property type="entry name" value="SERINE_THREONINE-PROTEIN KINASE SAMKA-RELATED"/>
    <property type="match status" value="1"/>
</dbReference>
<dbReference type="Pfam" id="PF00069">
    <property type="entry name" value="Pkinase"/>
    <property type="match status" value="1"/>
</dbReference>